<feature type="transmembrane region" description="Helical" evidence="1">
    <location>
        <begin position="33"/>
        <end position="50"/>
    </location>
</feature>
<keyword evidence="1" id="KW-0812">Transmembrane</keyword>
<keyword evidence="1" id="KW-1133">Transmembrane helix</keyword>
<feature type="transmembrane region" description="Helical" evidence="1">
    <location>
        <begin position="56"/>
        <end position="81"/>
    </location>
</feature>
<gene>
    <name evidence="2" type="ORF">MsAg5_08020</name>
</gene>
<feature type="transmembrane region" description="Helical" evidence="1">
    <location>
        <begin position="101"/>
        <end position="126"/>
    </location>
</feature>
<reference evidence="2" key="1">
    <citation type="submission" date="2023-06" db="EMBL/GenBank/DDBJ databases">
        <title>Genome sequence of Methanosarcinaceae archaeon Ag5.</title>
        <authorList>
            <person name="Protasov E."/>
            <person name="Platt K."/>
            <person name="Poehlein A."/>
            <person name="Daniel R."/>
            <person name="Brune A."/>
        </authorList>
    </citation>
    <scope>NUCLEOTIDE SEQUENCE</scope>
    <source>
        <strain evidence="2">Ag5</strain>
    </source>
</reference>
<accession>A0AAE4SDN1</accession>
<feature type="transmembrane region" description="Helical" evidence="1">
    <location>
        <begin position="6"/>
        <end position="26"/>
    </location>
</feature>
<keyword evidence="1" id="KW-0472">Membrane</keyword>
<sequence>MFKLLIQFIWFNIYTNKLLLVFVKPIESMKIKVALFVIGMAVLQFLAYYFSELRPIYALVGGLVSTFFVSTIVSTLIGTYVERATGNIYKNKYYVINFFRWHISISAFMVLTFMATVVSVTVIYYFSDVDSYLLDVYNYLNQSDLL</sequence>
<proteinExistence type="predicted"/>
<evidence type="ECO:0000313" key="2">
    <source>
        <dbReference type="EMBL" id="MDV0446934.1"/>
    </source>
</evidence>
<dbReference type="AlphaFoldDB" id="A0AAE4SDN1"/>
<organism evidence="2 3">
    <name type="scientific">Methanolapillus africanus</name>
    <dbReference type="NCBI Taxonomy" id="3028297"/>
    <lineage>
        <taxon>Archaea</taxon>
        <taxon>Methanobacteriati</taxon>
        <taxon>Methanobacteriota</taxon>
        <taxon>Stenosarchaea group</taxon>
        <taxon>Methanomicrobia</taxon>
        <taxon>Methanosarcinales</taxon>
        <taxon>Methanosarcinaceae</taxon>
        <taxon>Methanolapillus</taxon>
    </lineage>
</organism>
<evidence type="ECO:0000313" key="3">
    <source>
        <dbReference type="Proteomes" id="UP001271789"/>
    </source>
</evidence>
<evidence type="ECO:0000256" key="1">
    <source>
        <dbReference type="SAM" id="Phobius"/>
    </source>
</evidence>
<protein>
    <submittedName>
        <fullName evidence="2">Uncharacterized protein</fullName>
    </submittedName>
</protein>
<keyword evidence="3" id="KW-1185">Reference proteome</keyword>
<name>A0AAE4SDN1_9EURY</name>
<dbReference type="EMBL" id="JAWDKD010000015">
    <property type="protein sequence ID" value="MDV0446934.1"/>
    <property type="molecule type" value="Genomic_DNA"/>
</dbReference>
<dbReference type="Proteomes" id="UP001271789">
    <property type="component" value="Unassembled WGS sequence"/>
</dbReference>
<comment type="caution">
    <text evidence="2">The sequence shown here is derived from an EMBL/GenBank/DDBJ whole genome shotgun (WGS) entry which is preliminary data.</text>
</comment>